<feature type="region of interest" description="Disordered" evidence="1">
    <location>
        <begin position="21"/>
        <end position="44"/>
    </location>
</feature>
<evidence type="ECO:0000313" key="2">
    <source>
        <dbReference type="EMBL" id="NUB03773.1"/>
    </source>
</evidence>
<protein>
    <recommendedName>
        <fullName evidence="4">Chromosome partitioning protein ParB</fullName>
    </recommendedName>
</protein>
<accession>A0ABX2KPR4</accession>
<reference evidence="2 3" key="1">
    <citation type="submission" date="2019-10" db="EMBL/GenBank/DDBJ databases">
        <title>Genome sequence of Azospirillum melinis.</title>
        <authorList>
            <person name="Ambrosini A."/>
            <person name="Sant'Anna F.H."/>
            <person name="Cassan F.D."/>
            <person name="Souza E.M."/>
            <person name="Passaglia L.M.P."/>
        </authorList>
    </citation>
    <scope>NUCLEOTIDE SEQUENCE [LARGE SCALE GENOMIC DNA]</scope>
    <source>
        <strain evidence="2 3">TMCY0552</strain>
    </source>
</reference>
<comment type="caution">
    <text evidence="2">The sequence shown here is derived from an EMBL/GenBank/DDBJ whole genome shotgun (WGS) entry which is preliminary data.</text>
</comment>
<dbReference type="EMBL" id="WHOS01000073">
    <property type="protein sequence ID" value="NUB03773.1"/>
    <property type="molecule type" value="Genomic_DNA"/>
</dbReference>
<evidence type="ECO:0000256" key="1">
    <source>
        <dbReference type="SAM" id="MobiDB-lite"/>
    </source>
</evidence>
<evidence type="ECO:0000313" key="3">
    <source>
        <dbReference type="Proteomes" id="UP000605086"/>
    </source>
</evidence>
<dbReference type="Proteomes" id="UP000605086">
    <property type="component" value="Unassembled WGS sequence"/>
</dbReference>
<sequence length="107" mass="11620">MSKRTSIAAAVVQKKVPVSPVSVPAEPMAPAKRGRPAGEETVPHQVRLPKAAKVQLMGLRAELTEAYGRNVQEQDLLRLAVDMMFERFGKPPIAGAPEFLLAPPEHD</sequence>
<organism evidence="2 3">
    <name type="scientific">Azospirillum melinis</name>
    <dbReference type="NCBI Taxonomy" id="328839"/>
    <lineage>
        <taxon>Bacteria</taxon>
        <taxon>Pseudomonadati</taxon>
        <taxon>Pseudomonadota</taxon>
        <taxon>Alphaproteobacteria</taxon>
        <taxon>Rhodospirillales</taxon>
        <taxon>Azospirillaceae</taxon>
        <taxon>Azospirillum</taxon>
    </lineage>
</organism>
<evidence type="ECO:0008006" key="4">
    <source>
        <dbReference type="Google" id="ProtNLM"/>
    </source>
</evidence>
<proteinExistence type="predicted"/>
<dbReference type="RefSeq" id="WP_174474644.1">
    <property type="nucleotide sequence ID" value="NZ_JAGINN010000033.1"/>
</dbReference>
<gene>
    <name evidence="2" type="ORF">GBZ48_31655</name>
</gene>
<feature type="compositionally biased region" description="Low complexity" evidence="1">
    <location>
        <begin position="21"/>
        <end position="31"/>
    </location>
</feature>
<keyword evidence="3" id="KW-1185">Reference proteome</keyword>
<name>A0ABX2KPR4_9PROT</name>